<feature type="compositionally biased region" description="Low complexity" evidence="3">
    <location>
        <begin position="57"/>
        <end position="66"/>
    </location>
</feature>
<evidence type="ECO:0000256" key="2">
    <source>
        <dbReference type="ARBA" id="ARBA00023242"/>
    </source>
</evidence>
<evidence type="ECO:0000313" key="4">
    <source>
        <dbReference type="EMBL" id="KAE8241618.1"/>
    </source>
</evidence>
<dbReference type="GO" id="GO:0005634">
    <property type="term" value="C:nucleus"/>
    <property type="evidence" value="ECO:0007669"/>
    <property type="project" value="UniProtKB-UniRule"/>
</dbReference>
<feature type="region of interest" description="Disordered" evidence="3">
    <location>
        <begin position="827"/>
        <end position="876"/>
    </location>
</feature>
<feature type="region of interest" description="Disordered" evidence="3">
    <location>
        <begin position="397"/>
        <end position="598"/>
    </location>
</feature>
<reference evidence="4" key="1">
    <citation type="submission" date="2016-04" db="EMBL/GenBank/DDBJ databases">
        <authorList>
            <person name="Nguyen H.D."/>
            <person name="Samba Siva P."/>
            <person name="Cullis J."/>
            <person name="Levesque C.A."/>
            <person name="Hambleton S."/>
        </authorList>
    </citation>
    <scope>NUCLEOTIDE SEQUENCE</scope>
    <source>
        <strain evidence="4">DAOMC 236416</strain>
    </source>
</reference>
<dbReference type="SUPFAM" id="SSF47095">
    <property type="entry name" value="HMG-box"/>
    <property type="match status" value="1"/>
</dbReference>
<feature type="compositionally biased region" description="Low complexity" evidence="3">
    <location>
        <begin position="273"/>
        <end position="285"/>
    </location>
</feature>
<evidence type="ECO:0000256" key="3">
    <source>
        <dbReference type="SAM" id="MobiDB-lite"/>
    </source>
</evidence>
<dbReference type="EMBL" id="LWDF02000880">
    <property type="protein sequence ID" value="KAE8241618.1"/>
    <property type="molecule type" value="Genomic_DNA"/>
</dbReference>
<keyword evidence="2" id="KW-0539">Nucleus</keyword>
<comment type="caution">
    <text evidence="4">The sequence shown here is derived from an EMBL/GenBank/DDBJ whole genome shotgun (WGS) entry which is preliminary data.</text>
</comment>
<dbReference type="AlphaFoldDB" id="A0A177TC91"/>
<reference evidence="4" key="2">
    <citation type="journal article" date="2019" name="IMA Fungus">
        <title>Genome sequencing and comparison of five Tilletia species to identify candidate genes for the detection of regulated species infecting wheat.</title>
        <authorList>
            <person name="Nguyen H.D.T."/>
            <person name="Sultana T."/>
            <person name="Kesanakurti P."/>
            <person name="Hambleton S."/>
        </authorList>
    </citation>
    <scope>NUCLEOTIDE SEQUENCE</scope>
    <source>
        <strain evidence="4">DAOMC 236416</strain>
    </source>
</reference>
<organism evidence="4 5">
    <name type="scientific">Tilletia indica</name>
    <dbReference type="NCBI Taxonomy" id="43049"/>
    <lineage>
        <taxon>Eukaryota</taxon>
        <taxon>Fungi</taxon>
        <taxon>Dikarya</taxon>
        <taxon>Basidiomycota</taxon>
        <taxon>Ustilaginomycotina</taxon>
        <taxon>Exobasidiomycetes</taxon>
        <taxon>Tilletiales</taxon>
        <taxon>Tilletiaceae</taxon>
        <taxon>Tilletia</taxon>
    </lineage>
</organism>
<feature type="compositionally biased region" description="Low complexity" evidence="3">
    <location>
        <begin position="212"/>
        <end position="238"/>
    </location>
</feature>
<proteinExistence type="predicted"/>
<dbReference type="OrthoDB" id="6247875at2759"/>
<dbReference type="InterPro" id="IPR036910">
    <property type="entry name" value="HMG_box_dom_sf"/>
</dbReference>
<dbReference type="PANTHER" id="PTHR45789:SF2">
    <property type="entry name" value="FI18025P1"/>
    <property type="match status" value="1"/>
</dbReference>
<feature type="region of interest" description="Disordered" evidence="3">
    <location>
        <begin position="1"/>
        <end position="329"/>
    </location>
</feature>
<dbReference type="Gene3D" id="1.10.30.10">
    <property type="entry name" value="High mobility group box domain"/>
    <property type="match status" value="1"/>
</dbReference>
<dbReference type="PROSITE" id="PS50118">
    <property type="entry name" value="HMG_BOX_2"/>
    <property type="match status" value="1"/>
</dbReference>
<feature type="compositionally biased region" description="Acidic residues" evidence="3">
    <location>
        <begin position="505"/>
        <end position="517"/>
    </location>
</feature>
<feature type="compositionally biased region" description="Basic residues" evidence="3">
    <location>
        <begin position="482"/>
        <end position="492"/>
    </location>
</feature>
<feature type="compositionally biased region" description="Low complexity" evidence="3">
    <location>
        <begin position="566"/>
        <end position="591"/>
    </location>
</feature>
<sequence length="1242" mass="131527">MDDQPQRTSPPRPQPQPQPQPQPRAALHPQHRSDLDTNPIPYPPVAPPLRGYNPTNGSSIGSSSAGTAPYPSPSPYHLPRLTPSSGIRQEPPFYPPSHPYSVSVRNEPEAGPSSQPYQGNRFFDHRPLSSAGTPPALHSPGSIPYAGHSGVRNSSYSHPRDSIYQSLPPLRSDHASSSRLPGVRSTLPKPPSYASTSAIPLPPPPPPPPHPQSSEMPGPIRFASPAPSMLSSSSDDSMGYAGHPRDPAYSPDLSDSEGDADNQRGAGKRRKSTTTAIPKTAATARSKAKAKAKADNEPEEQHNQSEHGSESGKATAHTRKMPDGHIKRPPNAFMLFRSYIQTKDVIPKSEKDQSNASRIAGMMWRSINEVERAEWYAQAERAKELHALKYPNYKYKPAKRETNLPRRRMKKKSGAQEHCAQLADGILRSHGVAEGLTKDLPAPRSASKSKSASPDPATAGQGRGTRRGRGAEDEGADSAPSKRSKGNGKSKSTKAPSQQQSAASDDSEDDESEYEEEGNQKGKAASKRGTAASRGKRATGATSSRRKSSLGYVIPPARKRSPVGATSTSSTPTITPSQLAPSPSLSSSTTTERSKADGLRPIVSSATLMQISRPFGHAGPSSSTGLGIGLGQGFGTAGGSKALGARLGIHPSFAEPISPTTIPPSMANHGTHPHTSDELMFLEARGVASRAGANVARQNSPHMPLVPFLPRSMASSTQFHTFSMANQYTDRPYIVAPSTVERTTTEVPVASRSAESSNAPTSGPLSKVAAFEEDDIKHYAPELFPQIIIDGADGNEDGAGNGDDDADMDDTDGFAAALAAAHFDVVPTASPAPGPSTSGPTDFGVGPEKKNLRSIFSPPLGAPSSSGKLSPNPLPGLHEMISAAEAAERRRSTVTNIKTQLDSFAHREAERIMRQPHQQQEGGEASTSSSVAPPSSFLEKSEDKARKLSEIKHDLLRQWQTSFQTARPGVSHEDRPAQTNSKSWMGGPFGFGIGEPSSVPYGSSGGFESAGFIRPTTYWSDSRPPYTSDDPLARPGQLGIGLDYGSNLGLSMGRRSGYGGLGVGLDMTYINMRTTGYAPSAFGSHHSEAASDDAWMRPSSADSETSSMRSFMAAPSTTGVISPLLLHTPPVLPVDSAAIRAGCLPGTLNFGSNGGNRFGLQTTLANAGSSSSYSSLAGASPEFPTLTGNLNWMMPDHSYLGPHIGGTGRFREDLPAPNQSAFWNQYGPSIMSEAFNDLLGSQ</sequence>
<dbReference type="Proteomes" id="UP000077521">
    <property type="component" value="Unassembled WGS sequence"/>
</dbReference>
<dbReference type="InterPro" id="IPR009071">
    <property type="entry name" value="HMG_box_dom"/>
</dbReference>
<feature type="compositionally biased region" description="Low complexity" evidence="3">
    <location>
        <begin position="442"/>
        <end position="460"/>
    </location>
</feature>
<dbReference type="PANTHER" id="PTHR45789">
    <property type="entry name" value="FI18025P1"/>
    <property type="match status" value="1"/>
</dbReference>
<keyword evidence="5" id="KW-1185">Reference proteome</keyword>
<evidence type="ECO:0000256" key="1">
    <source>
        <dbReference type="ARBA" id="ARBA00023125"/>
    </source>
</evidence>
<dbReference type="CDD" id="cd01389">
    <property type="entry name" value="HMG-box_ROX1-like"/>
    <property type="match status" value="1"/>
</dbReference>
<accession>A0A177TC91</accession>
<feature type="compositionally biased region" description="Pro residues" evidence="3">
    <location>
        <begin position="200"/>
        <end position="211"/>
    </location>
</feature>
<feature type="compositionally biased region" description="Pro residues" evidence="3">
    <location>
        <begin position="8"/>
        <end position="22"/>
    </location>
</feature>
<feature type="compositionally biased region" description="Basic and acidic residues" evidence="3">
    <location>
        <begin position="292"/>
        <end position="310"/>
    </location>
</feature>
<dbReference type="Pfam" id="PF00505">
    <property type="entry name" value="HMG_box"/>
    <property type="match status" value="1"/>
</dbReference>
<name>A0A177TC91_9BASI</name>
<evidence type="ECO:0000313" key="5">
    <source>
        <dbReference type="Proteomes" id="UP000077521"/>
    </source>
</evidence>
<protein>
    <submittedName>
        <fullName evidence="4">Uncharacterized protein</fullName>
    </submittedName>
</protein>
<dbReference type="InterPro" id="IPR051356">
    <property type="entry name" value="SOX/SOX-like_TF"/>
</dbReference>
<dbReference type="GO" id="GO:0000978">
    <property type="term" value="F:RNA polymerase II cis-regulatory region sequence-specific DNA binding"/>
    <property type="evidence" value="ECO:0007669"/>
    <property type="project" value="TreeGrafter"/>
</dbReference>
<keyword evidence="1" id="KW-0238">DNA-binding</keyword>
<gene>
    <name evidence="4" type="ORF">A4X13_0g7337</name>
</gene>
<dbReference type="SMART" id="SM00398">
    <property type="entry name" value="HMG"/>
    <property type="match status" value="1"/>
</dbReference>
<feature type="compositionally biased region" description="Low complexity" evidence="3">
    <location>
        <begin position="925"/>
        <end position="936"/>
    </location>
</feature>
<feature type="region of interest" description="Disordered" evidence="3">
    <location>
        <begin position="913"/>
        <end position="944"/>
    </location>
</feature>
<feature type="compositionally biased region" description="Low complexity" evidence="3">
    <location>
        <begin position="493"/>
        <end position="504"/>
    </location>
</feature>
<feature type="compositionally biased region" description="Low complexity" evidence="3">
    <location>
        <begin position="827"/>
        <end position="841"/>
    </location>
</feature>
<dbReference type="GO" id="GO:0000981">
    <property type="term" value="F:DNA-binding transcription factor activity, RNA polymerase II-specific"/>
    <property type="evidence" value="ECO:0007669"/>
    <property type="project" value="TreeGrafter"/>
</dbReference>